<feature type="transmembrane region" description="Helical" evidence="1">
    <location>
        <begin position="12"/>
        <end position="36"/>
    </location>
</feature>
<gene>
    <name evidence="3" type="ORF">AsFPU1_3286</name>
</gene>
<proteinExistence type="predicted"/>
<reference evidence="4" key="1">
    <citation type="submission" date="2017-05" db="EMBL/GenBank/DDBJ databases">
        <title>Physiological properties and genetic analysis related to exopolysaccharide production of fresh-water unicellular cyanobacterium Aphanothece sacrum, Suizenji Nori, that has been cultured as a food source in Japan.</title>
        <authorList>
            <person name="Kanesaki Y."/>
            <person name="Yoshikawa S."/>
            <person name="Ohki K."/>
        </authorList>
    </citation>
    <scope>NUCLEOTIDE SEQUENCE [LARGE SCALE GENOMIC DNA]</scope>
    <source>
        <strain evidence="4">FPU1</strain>
    </source>
</reference>
<evidence type="ECO:0000313" key="4">
    <source>
        <dbReference type="Proteomes" id="UP000287247"/>
    </source>
</evidence>
<keyword evidence="1" id="KW-1133">Transmembrane helix</keyword>
<name>A0A401IKT3_APHSA</name>
<protein>
    <submittedName>
        <fullName evidence="3">YiaAB two helix domain protein</fullName>
    </submittedName>
</protein>
<dbReference type="PANTHER" id="PTHR37290">
    <property type="entry name" value="INNER MEMBRANE PROTEIN YIAA-RELATED"/>
    <property type="match status" value="1"/>
</dbReference>
<dbReference type="GO" id="GO:0005886">
    <property type="term" value="C:plasma membrane"/>
    <property type="evidence" value="ECO:0007669"/>
    <property type="project" value="TreeGrafter"/>
</dbReference>
<comment type="caution">
    <text evidence="3">The sequence shown here is derived from an EMBL/GenBank/DDBJ whole genome shotgun (WGS) entry which is preliminary data.</text>
</comment>
<evidence type="ECO:0000313" key="3">
    <source>
        <dbReference type="EMBL" id="GBF81864.1"/>
    </source>
</evidence>
<dbReference type="Proteomes" id="UP000287247">
    <property type="component" value="Unassembled WGS sequence"/>
</dbReference>
<keyword evidence="1" id="KW-0812">Transmembrane</keyword>
<feature type="domain" description="YiaAB two helix" evidence="2">
    <location>
        <begin position="14"/>
        <end position="66"/>
    </location>
</feature>
<keyword evidence="1" id="KW-0472">Membrane</keyword>
<dbReference type="PANTHER" id="PTHR37290:SF1">
    <property type="entry name" value="INNER MEMBRANE PROTEIN YIAA"/>
    <property type="match status" value="1"/>
</dbReference>
<keyword evidence="4" id="KW-1185">Reference proteome</keyword>
<dbReference type="EMBL" id="BDQK01000014">
    <property type="protein sequence ID" value="GBF81864.1"/>
    <property type="molecule type" value="Genomic_DNA"/>
</dbReference>
<evidence type="ECO:0000256" key="1">
    <source>
        <dbReference type="SAM" id="Phobius"/>
    </source>
</evidence>
<accession>A0A401IKT3</accession>
<dbReference type="Pfam" id="PF05360">
    <property type="entry name" value="YiaAB"/>
    <property type="match status" value="1"/>
</dbReference>
<organism evidence="3 4">
    <name type="scientific">Aphanothece sacrum FPU1</name>
    <dbReference type="NCBI Taxonomy" id="1920663"/>
    <lineage>
        <taxon>Bacteria</taxon>
        <taxon>Bacillati</taxon>
        <taxon>Cyanobacteriota</taxon>
        <taxon>Cyanophyceae</taxon>
        <taxon>Oscillatoriophycideae</taxon>
        <taxon>Chroococcales</taxon>
        <taxon>Aphanothecaceae</taxon>
        <taxon>Aphanothece</taxon>
    </lineage>
</organism>
<evidence type="ECO:0000259" key="2">
    <source>
        <dbReference type="Pfam" id="PF05360"/>
    </source>
</evidence>
<dbReference type="AlphaFoldDB" id="A0A401IKT3"/>
<dbReference type="InterPro" id="IPR038972">
    <property type="entry name" value="YiaA-like"/>
</dbReference>
<sequence>MNKPNLSQDHSSAWVIQTWLSFILSICATSIGILFLPVDNWVKGYMGMGLTFTVGSTISLVKTQRDLHESKKLISRVEEAKVEKLLSGHDLH</sequence>
<dbReference type="OrthoDB" id="163792at2"/>
<dbReference type="InterPro" id="IPR008024">
    <property type="entry name" value="YiaAB"/>
</dbReference>
<dbReference type="GO" id="GO:0006974">
    <property type="term" value="P:DNA damage response"/>
    <property type="evidence" value="ECO:0007669"/>
    <property type="project" value="TreeGrafter"/>
</dbReference>
<dbReference type="RefSeq" id="WP_124975684.1">
    <property type="nucleotide sequence ID" value="NZ_BDQK01000014.1"/>
</dbReference>